<feature type="domain" description="Coatomer beta subunit C-terminal" evidence="12">
    <location>
        <begin position="669"/>
        <end position="804"/>
    </location>
</feature>
<name>A0A0C3A584_SERVB</name>
<dbReference type="SUPFAM" id="SSF48371">
    <property type="entry name" value="ARM repeat"/>
    <property type="match status" value="1"/>
</dbReference>
<dbReference type="GO" id="GO:0006891">
    <property type="term" value="P:intra-Golgi vesicle-mediated transport"/>
    <property type="evidence" value="ECO:0007669"/>
    <property type="project" value="TreeGrafter"/>
</dbReference>
<evidence type="ECO:0000259" key="13">
    <source>
        <dbReference type="Pfam" id="PF14806"/>
    </source>
</evidence>
<dbReference type="GO" id="GO:0006888">
    <property type="term" value="P:endoplasmic reticulum to Golgi vesicle-mediated transport"/>
    <property type="evidence" value="ECO:0007669"/>
    <property type="project" value="TreeGrafter"/>
</dbReference>
<keyword evidence="3 10" id="KW-0963">Cytoplasm</keyword>
<evidence type="ECO:0000256" key="5">
    <source>
        <dbReference type="ARBA" id="ARBA00022892"/>
    </source>
</evidence>
<dbReference type="FunFam" id="1.25.10.10:FF:000451">
    <property type="entry name" value="Coatomer subunit beta"/>
    <property type="match status" value="1"/>
</dbReference>
<keyword evidence="7 10" id="KW-0333">Golgi apparatus</keyword>
<dbReference type="GO" id="GO:0005198">
    <property type="term" value="F:structural molecule activity"/>
    <property type="evidence" value="ECO:0007669"/>
    <property type="project" value="InterPro"/>
</dbReference>
<dbReference type="InterPro" id="IPR016460">
    <property type="entry name" value="COPB1"/>
</dbReference>
<gene>
    <name evidence="14" type="ORF">M408DRAFT_334243</name>
</gene>
<protein>
    <recommendedName>
        <fullName evidence="10">Coatomer subunit beta</fullName>
    </recommendedName>
    <alternativeName>
        <fullName evidence="10">Beta-coat protein</fullName>
    </alternativeName>
</protein>
<dbReference type="STRING" id="933852.A0A0C3A584"/>
<evidence type="ECO:0000259" key="12">
    <source>
        <dbReference type="Pfam" id="PF07718"/>
    </source>
</evidence>
<dbReference type="Proteomes" id="UP000054097">
    <property type="component" value="Unassembled WGS sequence"/>
</dbReference>
<feature type="domain" description="Coatomer beta subunit appendage platform" evidence="13">
    <location>
        <begin position="810"/>
        <end position="936"/>
    </location>
</feature>
<keyword evidence="2 10" id="KW-0813">Transport</keyword>
<evidence type="ECO:0000256" key="6">
    <source>
        <dbReference type="ARBA" id="ARBA00022927"/>
    </source>
</evidence>
<organism evidence="14 15">
    <name type="scientific">Serendipita vermifera MAFF 305830</name>
    <dbReference type="NCBI Taxonomy" id="933852"/>
    <lineage>
        <taxon>Eukaryota</taxon>
        <taxon>Fungi</taxon>
        <taxon>Dikarya</taxon>
        <taxon>Basidiomycota</taxon>
        <taxon>Agaricomycotina</taxon>
        <taxon>Agaricomycetes</taxon>
        <taxon>Sebacinales</taxon>
        <taxon>Serendipitaceae</taxon>
        <taxon>Serendipita</taxon>
    </lineage>
</organism>
<dbReference type="InterPro" id="IPR011710">
    <property type="entry name" value="Coatomer_bsu_C"/>
</dbReference>
<dbReference type="AlphaFoldDB" id="A0A0C3A584"/>
<evidence type="ECO:0000256" key="7">
    <source>
        <dbReference type="ARBA" id="ARBA00023034"/>
    </source>
</evidence>
<evidence type="ECO:0000256" key="1">
    <source>
        <dbReference type="ARBA" id="ARBA00004255"/>
    </source>
</evidence>
<feature type="domain" description="Clathrin/coatomer adaptor adaptin-like N-terminal" evidence="11">
    <location>
        <begin position="19"/>
        <end position="491"/>
    </location>
</feature>
<reference evidence="15" key="2">
    <citation type="submission" date="2015-01" db="EMBL/GenBank/DDBJ databases">
        <title>Evolutionary Origins and Diversification of the Mycorrhizal Mutualists.</title>
        <authorList>
            <consortium name="DOE Joint Genome Institute"/>
            <consortium name="Mycorrhizal Genomics Consortium"/>
            <person name="Kohler A."/>
            <person name="Kuo A."/>
            <person name="Nagy L.G."/>
            <person name="Floudas D."/>
            <person name="Copeland A."/>
            <person name="Barry K.W."/>
            <person name="Cichocki N."/>
            <person name="Veneault-Fourrey C."/>
            <person name="LaButti K."/>
            <person name="Lindquist E.A."/>
            <person name="Lipzen A."/>
            <person name="Lundell T."/>
            <person name="Morin E."/>
            <person name="Murat C."/>
            <person name="Riley R."/>
            <person name="Ohm R."/>
            <person name="Sun H."/>
            <person name="Tunlid A."/>
            <person name="Henrissat B."/>
            <person name="Grigoriev I.V."/>
            <person name="Hibbett D.S."/>
            <person name="Martin F."/>
        </authorList>
    </citation>
    <scope>NUCLEOTIDE SEQUENCE [LARGE SCALE GENOMIC DNA]</scope>
    <source>
        <strain evidence="15">MAFF 305830</strain>
    </source>
</reference>
<keyword evidence="6 10" id="KW-0653">Protein transport</keyword>
<dbReference type="Pfam" id="PF01602">
    <property type="entry name" value="Adaptin_N"/>
    <property type="match status" value="1"/>
</dbReference>
<keyword evidence="5 10" id="KW-0931">ER-Golgi transport</keyword>
<dbReference type="InterPro" id="IPR029446">
    <property type="entry name" value="COPB1_appendage_platform_dom"/>
</dbReference>
<comment type="subcellular location">
    <subcellularLocation>
        <location evidence="10">Cytoplasm</location>
    </subcellularLocation>
    <subcellularLocation>
        <location evidence="1 10">Golgi apparatus membrane</location>
        <topology evidence="1 10">Peripheral membrane protein</topology>
        <orientation evidence="1 10">Cytoplasmic side</orientation>
    </subcellularLocation>
    <subcellularLocation>
        <location evidence="10">Cytoplasmic vesicle</location>
        <location evidence="10">COPI-coated vesicle membrane</location>
        <topology evidence="10">Peripheral membrane protein</topology>
        <orientation evidence="10">Cytoplasmic side</orientation>
    </subcellularLocation>
</comment>
<dbReference type="GO" id="GO:0006886">
    <property type="term" value="P:intracellular protein transport"/>
    <property type="evidence" value="ECO:0007669"/>
    <property type="project" value="InterPro"/>
</dbReference>
<dbReference type="PIRSF" id="PIRSF005727">
    <property type="entry name" value="Coatomer_beta_subunit"/>
    <property type="match status" value="1"/>
</dbReference>
<evidence type="ECO:0000256" key="2">
    <source>
        <dbReference type="ARBA" id="ARBA00022448"/>
    </source>
</evidence>
<dbReference type="GO" id="GO:0030126">
    <property type="term" value="C:COPI vesicle coat"/>
    <property type="evidence" value="ECO:0007669"/>
    <property type="project" value="InterPro"/>
</dbReference>
<keyword evidence="15" id="KW-1185">Reference proteome</keyword>
<proteinExistence type="predicted"/>
<evidence type="ECO:0000313" key="14">
    <source>
        <dbReference type="EMBL" id="KIM19845.1"/>
    </source>
</evidence>
<evidence type="ECO:0000256" key="4">
    <source>
        <dbReference type="ARBA" id="ARBA00022737"/>
    </source>
</evidence>
<dbReference type="InterPro" id="IPR002553">
    <property type="entry name" value="Clathrin/coatomer_adapt-like_N"/>
</dbReference>
<dbReference type="PANTHER" id="PTHR10635">
    <property type="entry name" value="COATOMER SUBUNIT BETA"/>
    <property type="match status" value="1"/>
</dbReference>
<keyword evidence="8 10" id="KW-0472">Membrane</keyword>
<dbReference type="GO" id="GO:0000139">
    <property type="term" value="C:Golgi membrane"/>
    <property type="evidence" value="ECO:0007669"/>
    <property type="project" value="UniProtKB-SubCell"/>
</dbReference>
<keyword evidence="4" id="KW-0677">Repeat</keyword>
<comment type="function">
    <text evidence="10">The coatomer is a cytosolic protein complex that binds to dilysine motifs and reversibly associates with Golgi non-clathrin-coated vesicles, which further mediate biosynthetic protein transport from the ER, via the Golgi up to the trans Golgi network. Coatomer complex is required for budding from Golgi membranes, and is essential for the retrograde Golgi-to-ER transport of dilysine-tagged proteins.</text>
</comment>
<dbReference type="PANTHER" id="PTHR10635:SF0">
    <property type="entry name" value="COATOMER SUBUNIT BETA"/>
    <property type="match status" value="1"/>
</dbReference>
<dbReference type="Gene3D" id="1.25.10.10">
    <property type="entry name" value="Leucine-rich Repeat Variant"/>
    <property type="match status" value="1"/>
</dbReference>
<dbReference type="HOGENOM" id="CLU_006949_0_0_1"/>
<evidence type="ECO:0000256" key="10">
    <source>
        <dbReference type="PIRNR" id="PIRNR005727"/>
    </source>
</evidence>
<dbReference type="OrthoDB" id="10261439at2759"/>
<dbReference type="Pfam" id="PF14806">
    <property type="entry name" value="Coatomer_b_Cpla"/>
    <property type="match status" value="1"/>
</dbReference>
<evidence type="ECO:0000313" key="15">
    <source>
        <dbReference type="Proteomes" id="UP000054097"/>
    </source>
</evidence>
<dbReference type="EMBL" id="KN824528">
    <property type="protein sequence ID" value="KIM19845.1"/>
    <property type="molecule type" value="Genomic_DNA"/>
</dbReference>
<evidence type="ECO:0000256" key="9">
    <source>
        <dbReference type="ARBA" id="ARBA00023329"/>
    </source>
</evidence>
<evidence type="ECO:0000259" key="11">
    <source>
        <dbReference type="Pfam" id="PF01602"/>
    </source>
</evidence>
<accession>A0A0C3A584</accession>
<keyword evidence="9 10" id="KW-0968">Cytoplasmic vesicle</keyword>
<sequence length="948" mass="105427">MANEQACYTVVQDDGSEVPSSQEMRSALEKGSDELKIETLRKIIITTLNGNDQPNVLMPIIQFILPSKNKQLKKLLHFYWEVCRKKDEQGKLRQEMILVCNAIRNDLQHPNEYIRGATLRFLQKIKEPELLEPLIPSCRTCLEHRHSYVRKNAVFAIMTIYQSFEHLIPDAAELIQTFLAAESDMTCKRNAFVFLVNHATPKAVEYTLSVYDQIGSFDELLQLAIIELVRKDCKTDTANRPRYIRLIFELLNAPSHSVKYDAAMTLTTLTQNPAAVKAAATALVELVSKESDNNVKLIAMDRVEALRAKHEHVIDGLAMDILRVLTSSDMEVRRKAVKIALNMVTSRNVQEVVLFLKKQLTKTLEGEYEKNVEYRQLLIQSIHICAIKFSEVAASVVHAMMEFLGDSNNSAAVDVIAFVREVVEKFPDLRLSITERLLQSIPEIKSGKVFRGALWIVGEYCSGPDDIREAFSQIRRAIGEVPILAAEQRLLDAVSGEGETEEPLVKTGGAPKVLEDGTYATETALSSAAAARLEAVKKASKPPLRALLLNGDFYTGAVLASTLSKLVLRFNQANTDTQQANALRAEAMLIMTSIIRVGQSKFVTVPIDEDSQERVMGCIRVLSEMTLNKTVNEIFLLDTKAAYAKMVATEEKKAQEKREKESKTSAVQVDDVMSFRQFNKKGLADSADDYEMDVSRATGSNDVNDDVASNLNSVVQLTGFSDPVYAEAYVKVHGFDILLDVLIVNQTATTMQNLCLEFATLGDLKLVERPSTHTLGPHSFHSIKTSIKVSSTESGVIFGNIIWESGTTETCVVLSDIHVDIMDYIKPATCTEHQFRSMWTEFEWENRVNVTTDILDLRAYLAHLMKSTNMACLTPDAALSGECDFLSANLYARSVFGEDALANLSIEKVEGTGTIQGHVRIRSKTQGIALSLGDKITLSQKDGQKAST</sequence>
<evidence type="ECO:0000256" key="8">
    <source>
        <dbReference type="ARBA" id="ARBA00023136"/>
    </source>
</evidence>
<evidence type="ECO:0000256" key="3">
    <source>
        <dbReference type="ARBA" id="ARBA00022490"/>
    </source>
</evidence>
<dbReference type="InterPro" id="IPR011989">
    <property type="entry name" value="ARM-like"/>
</dbReference>
<dbReference type="InterPro" id="IPR016024">
    <property type="entry name" value="ARM-type_fold"/>
</dbReference>
<reference evidence="14 15" key="1">
    <citation type="submission" date="2014-04" db="EMBL/GenBank/DDBJ databases">
        <authorList>
            <consortium name="DOE Joint Genome Institute"/>
            <person name="Kuo A."/>
            <person name="Zuccaro A."/>
            <person name="Kohler A."/>
            <person name="Nagy L.G."/>
            <person name="Floudas D."/>
            <person name="Copeland A."/>
            <person name="Barry K.W."/>
            <person name="Cichocki N."/>
            <person name="Veneault-Fourrey C."/>
            <person name="LaButti K."/>
            <person name="Lindquist E.A."/>
            <person name="Lipzen A."/>
            <person name="Lundell T."/>
            <person name="Morin E."/>
            <person name="Murat C."/>
            <person name="Sun H."/>
            <person name="Tunlid A."/>
            <person name="Henrissat B."/>
            <person name="Grigoriev I.V."/>
            <person name="Hibbett D.S."/>
            <person name="Martin F."/>
            <person name="Nordberg H.P."/>
            <person name="Cantor M.N."/>
            <person name="Hua S.X."/>
        </authorList>
    </citation>
    <scope>NUCLEOTIDE SEQUENCE [LARGE SCALE GENOMIC DNA]</scope>
    <source>
        <strain evidence="14 15">MAFF 305830</strain>
    </source>
</reference>
<dbReference type="Pfam" id="PF07718">
    <property type="entry name" value="Coatamer_beta_C"/>
    <property type="match status" value="1"/>
</dbReference>
<comment type="subunit">
    <text evidence="10">Oligomeric complex that consists of at least the alpha, beta, beta', gamma, delta, epsilon and zeta subunits.</text>
</comment>